<feature type="transmembrane region" description="Helical" evidence="1">
    <location>
        <begin position="12"/>
        <end position="34"/>
    </location>
</feature>
<dbReference type="Proteomes" id="UP000886751">
    <property type="component" value="Unassembled WGS sequence"/>
</dbReference>
<reference evidence="2" key="2">
    <citation type="submission" date="2021-04" db="EMBL/GenBank/DDBJ databases">
        <authorList>
            <person name="Gilroy R."/>
        </authorList>
    </citation>
    <scope>NUCLEOTIDE SEQUENCE</scope>
    <source>
        <strain evidence="2">ChiHecec2B26-7398</strain>
    </source>
</reference>
<organism evidence="2 3">
    <name type="scientific">Candidatus Gemmiger excrementipullorum</name>
    <dbReference type="NCBI Taxonomy" id="2838610"/>
    <lineage>
        <taxon>Bacteria</taxon>
        <taxon>Bacillati</taxon>
        <taxon>Bacillota</taxon>
        <taxon>Clostridia</taxon>
        <taxon>Eubacteriales</taxon>
        <taxon>Gemmiger</taxon>
    </lineage>
</organism>
<keyword evidence="1" id="KW-0812">Transmembrane</keyword>
<protein>
    <submittedName>
        <fullName evidence="2">Uncharacterized protein</fullName>
    </submittedName>
</protein>
<dbReference type="EMBL" id="DXEI01000028">
    <property type="protein sequence ID" value="HIX94117.1"/>
    <property type="molecule type" value="Genomic_DNA"/>
</dbReference>
<accession>A0A9D2BUK3</accession>
<dbReference type="AlphaFoldDB" id="A0A9D2BUK3"/>
<proteinExistence type="predicted"/>
<evidence type="ECO:0000313" key="3">
    <source>
        <dbReference type="Proteomes" id="UP000886751"/>
    </source>
</evidence>
<sequence length="472" mass="50325">MDHTTKRPLRGFVLLGAVSLAVVAGAAVWLQAGWRSLGLQLTDRIGDGAQELQGFTLEGALQWRENFDALCFRLQDGALQTEYQLDRPQAAESTLRYASRLVPTLNGHGKVDTEAFVSADLSPGFQILRAYTSALQRTYTFTLPDQTTLRLTGEKIALPGKVSVTAWTGDVGELDAAYDYAWDGDTGDAGDDPALEEPMPPATADVIPLGGGYGLCWRQDALGCAPGLYRAGGLTDEEIAALPRNGTVQGKRVLCAATEFGTLTPFYCPENAVAMLGAAAMEEGRTLLFYQDTDNILCAELVTADGRQAARRELGRLPEADCYLGTLLPGSRAGDVVCAVSCREEREDGQYWENGTALAAVRTQGGQITQGALLPGFSPAPDAAVLDESGGRLLTAEVLSNTYSYEAGGFGQTVSTDLSDHLELAVYDLATGRMTYQGMLHTGTEAAWDPGAAHLPRTYFVFDDALQGEGAV</sequence>
<gene>
    <name evidence="2" type="ORF">H9846_01490</name>
</gene>
<evidence type="ECO:0000313" key="2">
    <source>
        <dbReference type="EMBL" id="HIX94117.1"/>
    </source>
</evidence>
<keyword evidence="1" id="KW-1133">Transmembrane helix</keyword>
<comment type="caution">
    <text evidence="2">The sequence shown here is derived from an EMBL/GenBank/DDBJ whole genome shotgun (WGS) entry which is preliminary data.</text>
</comment>
<keyword evidence="1" id="KW-0472">Membrane</keyword>
<evidence type="ECO:0000256" key="1">
    <source>
        <dbReference type="SAM" id="Phobius"/>
    </source>
</evidence>
<reference evidence="2" key="1">
    <citation type="journal article" date="2021" name="PeerJ">
        <title>Extensive microbial diversity within the chicken gut microbiome revealed by metagenomics and culture.</title>
        <authorList>
            <person name="Gilroy R."/>
            <person name="Ravi A."/>
            <person name="Getino M."/>
            <person name="Pursley I."/>
            <person name="Horton D.L."/>
            <person name="Alikhan N.F."/>
            <person name="Baker D."/>
            <person name="Gharbi K."/>
            <person name="Hall N."/>
            <person name="Watson M."/>
            <person name="Adriaenssens E.M."/>
            <person name="Foster-Nyarko E."/>
            <person name="Jarju S."/>
            <person name="Secka A."/>
            <person name="Antonio M."/>
            <person name="Oren A."/>
            <person name="Chaudhuri R.R."/>
            <person name="La Ragione R."/>
            <person name="Hildebrand F."/>
            <person name="Pallen M.J."/>
        </authorList>
    </citation>
    <scope>NUCLEOTIDE SEQUENCE</scope>
    <source>
        <strain evidence="2">ChiHecec2B26-7398</strain>
    </source>
</reference>
<name>A0A9D2BUK3_9FIRM</name>